<gene>
    <name evidence="7 8" type="primary">murI</name>
    <name evidence="8" type="ORF">GCM10010831_07040</name>
</gene>
<feature type="active site" description="Proton donor/acceptor" evidence="7">
    <location>
        <position position="73"/>
    </location>
</feature>
<dbReference type="PROSITE" id="PS00923">
    <property type="entry name" value="ASP_GLU_RACEMASE_1"/>
    <property type="match status" value="1"/>
</dbReference>
<evidence type="ECO:0000256" key="1">
    <source>
        <dbReference type="ARBA" id="ARBA00001602"/>
    </source>
</evidence>
<dbReference type="InterPro" id="IPR004391">
    <property type="entry name" value="Glu_race"/>
</dbReference>
<comment type="pathway">
    <text evidence="7">Cell wall biogenesis; peptidoglycan biosynthesis.</text>
</comment>
<evidence type="ECO:0000256" key="2">
    <source>
        <dbReference type="ARBA" id="ARBA00013090"/>
    </source>
</evidence>
<accession>A0A916ZPR7</accession>
<proteinExistence type="inferred from homology"/>
<feature type="binding site" evidence="7">
    <location>
        <begin position="74"/>
        <end position="75"/>
    </location>
    <ligand>
        <name>substrate</name>
    </ligand>
</feature>
<evidence type="ECO:0000256" key="5">
    <source>
        <dbReference type="ARBA" id="ARBA00023235"/>
    </source>
</evidence>
<dbReference type="NCBIfam" id="TIGR00067">
    <property type="entry name" value="glut_race"/>
    <property type="match status" value="1"/>
</dbReference>
<dbReference type="SUPFAM" id="SSF53681">
    <property type="entry name" value="Aspartate/glutamate racemase"/>
    <property type="match status" value="2"/>
</dbReference>
<keyword evidence="5 7" id="KW-0413">Isomerase</keyword>
<evidence type="ECO:0000313" key="9">
    <source>
        <dbReference type="Proteomes" id="UP000599688"/>
    </source>
</evidence>
<dbReference type="Proteomes" id="UP000599688">
    <property type="component" value="Unassembled WGS sequence"/>
</dbReference>
<dbReference type="Pfam" id="PF01177">
    <property type="entry name" value="Asp_Glu_race"/>
    <property type="match status" value="1"/>
</dbReference>
<evidence type="ECO:0000256" key="7">
    <source>
        <dbReference type="HAMAP-Rule" id="MF_00258"/>
    </source>
</evidence>
<dbReference type="GO" id="GO:0008881">
    <property type="term" value="F:glutamate racemase activity"/>
    <property type="evidence" value="ECO:0007669"/>
    <property type="project" value="UniProtKB-UniRule"/>
</dbReference>
<dbReference type="InterPro" id="IPR015942">
    <property type="entry name" value="Asp/Glu/hydantoin_racemase"/>
</dbReference>
<feature type="binding site" evidence="7">
    <location>
        <begin position="41"/>
        <end position="42"/>
    </location>
    <ligand>
        <name>substrate</name>
    </ligand>
</feature>
<dbReference type="RefSeq" id="WP_188405399.1">
    <property type="nucleotide sequence ID" value="NZ_BMGL01000004.1"/>
</dbReference>
<keyword evidence="3 7" id="KW-0133">Cell shape</keyword>
<sequence>MEQPIGIFDSGIGGISIATEINQMLPNENIIYFADSKNAPYGNKTKKQIQQLAHKNTEKLISTYNAKLIVVACNTATTNAIKELRNNYNIPFIGIEPAIKPAALKTRNNKIGILATKGTLASKLFAETTKKFISKEIELVQVEGKNIVEAIEENKHLGKDFTNHLYKQLKPFKDKNIDSLVLGCTHYPFIRNNIQELLPNTHIIDSGFAVARQTRNVIKKNELFNFNKTSSKYIKIYSNSCNLEPIQALTLNRFLIKPTIEYLNF</sequence>
<evidence type="ECO:0000256" key="4">
    <source>
        <dbReference type="ARBA" id="ARBA00022984"/>
    </source>
</evidence>
<dbReference type="GO" id="GO:0008360">
    <property type="term" value="P:regulation of cell shape"/>
    <property type="evidence" value="ECO:0007669"/>
    <property type="project" value="UniProtKB-KW"/>
</dbReference>
<comment type="caution">
    <text evidence="8">The sequence shown here is derived from an EMBL/GenBank/DDBJ whole genome shotgun (WGS) entry which is preliminary data.</text>
</comment>
<dbReference type="Gene3D" id="3.40.50.1860">
    <property type="match status" value="2"/>
</dbReference>
<comment type="catalytic activity">
    <reaction evidence="1 7">
        <text>L-glutamate = D-glutamate</text>
        <dbReference type="Rhea" id="RHEA:12813"/>
        <dbReference type="ChEBI" id="CHEBI:29985"/>
        <dbReference type="ChEBI" id="CHEBI:29986"/>
        <dbReference type="EC" id="5.1.1.3"/>
    </reaction>
</comment>
<dbReference type="PANTHER" id="PTHR21198">
    <property type="entry name" value="GLUTAMATE RACEMASE"/>
    <property type="match status" value="1"/>
</dbReference>
<keyword evidence="6 7" id="KW-0961">Cell wall biogenesis/degradation</keyword>
<dbReference type="InterPro" id="IPR033134">
    <property type="entry name" value="Asp/Glu_racemase_AS_2"/>
</dbReference>
<feature type="binding site" evidence="7">
    <location>
        <begin position="185"/>
        <end position="186"/>
    </location>
    <ligand>
        <name>substrate</name>
    </ligand>
</feature>
<comment type="similarity">
    <text evidence="7">Belongs to the aspartate/glutamate racemases family.</text>
</comment>
<name>A0A916ZPR7_9FLAO</name>
<dbReference type="HAMAP" id="MF_00258">
    <property type="entry name" value="Glu_racemase"/>
    <property type="match status" value="1"/>
</dbReference>
<dbReference type="PROSITE" id="PS00924">
    <property type="entry name" value="ASP_GLU_RACEMASE_2"/>
    <property type="match status" value="1"/>
</dbReference>
<dbReference type="AlphaFoldDB" id="A0A916ZPR7"/>
<reference evidence="8 9" key="1">
    <citation type="journal article" date="2014" name="Int. J. Syst. Evol. Microbiol.">
        <title>Complete genome sequence of Corynebacterium casei LMG S-19264T (=DSM 44701T), isolated from a smear-ripened cheese.</title>
        <authorList>
            <consortium name="US DOE Joint Genome Institute (JGI-PGF)"/>
            <person name="Walter F."/>
            <person name="Albersmeier A."/>
            <person name="Kalinowski J."/>
            <person name="Ruckert C."/>
        </authorList>
    </citation>
    <scope>NUCLEOTIDE SEQUENCE [LARGE SCALE GENOMIC DNA]</scope>
    <source>
        <strain evidence="8 9">CGMCC 1.12925</strain>
    </source>
</reference>
<evidence type="ECO:0000256" key="6">
    <source>
        <dbReference type="ARBA" id="ARBA00023316"/>
    </source>
</evidence>
<comment type="function">
    <text evidence="7">Provides the (R)-glutamate required for cell wall biosynthesis.</text>
</comment>
<dbReference type="GO" id="GO:0009252">
    <property type="term" value="P:peptidoglycan biosynthetic process"/>
    <property type="evidence" value="ECO:0007669"/>
    <property type="project" value="UniProtKB-UniRule"/>
</dbReference>
<dbReference type="InterPro" id="IPR018187">
    <property type="entry name" value="Asp/Glu_racemase_AS_1"/>
</dbReference>
<feature type="binding site" evidence="7">
    <location>
        <begin position="9"/>
        <end position="10"/>
    </location>
    <ligand>
        <name>substrate</name>
    </ligand>
</feature>
<dbReference type="PANTHER" id="PTHR21198:SF3">
    <property type="entry name" value="GLUTAMATE RACEMASE"/>
    <property type="match status" value="1"/>
</dbReference>
<dbReference type="EMBL" id="BMGL01000004">
    <property type="protein sequence ID" value="GGE08081.1"/>
    <property type="molecule type" value="Genomic_DNA"/>
</dbReference>
<keyword evidence="4 7" id="KW-0573">Peptidoglycan synthesis</keyword>
<dbReference type="EC" id="5.1.1.3" evidence="2 7"/>
<evidence type="ECO:0000256" key="3">
    <source>
        <dbReference type="ARBA" id="ARBA00022960"/>
    </source>
</evidence>
<dbReference type="GO" id="GO:0071555">
    <property type="term" value="P:cell wall organization"/>
    <property type="evidence" value="ECO:0007669"/>
    <property type="project" value="UniProtKB-KW"/>
</dbReference>
<dbReference type="InterPro" id="IPR001920">
    <property type="entry name" value="Asp/Glu_race"/>
</dbReference>
<dbReference type="FunFam" id="3.40.50.1860:FF:000001">
    <property type="entry name" value="Glutamate racemase"/>
    <property type="match status" value="1"/>
</dbReference>
<evidence type="ECO:0000313" key="8">
    <source>
        <dbReference type="EMBL" id="GGE08081.1"/>
    </source>
</evidence>
<keyword evidence="9" id="KW-1185">Reference proteome</keyword>
<feature type="active site" description="Proton donor/acceptor" evidence="7">
    <location>
        <position position="184"/>
    </location>
</feature>
<protein>
    <recommendedName>
        <fullName evidence="2 7">Glutamate racemase</fullName>
        <ecNumber evidence="2 7">5.1.1.3</ecNumber>
    </recommendedName>
</protein>
<organism evidence="8 9">
    <name type="scientific">Psychroflexus salis</name>
    <dbReference type="NCBI Taxonomy" id="1526574"/>
    <lineage>
        <taxon>Bacteria</taxon>
        <taxon>Pseudomonadati</taxon>
        <taxon>Bacteroidota</taxon>
        <taxon>Flavobacteriia</taxon>
        <taxon>Flavobacteriales</taxon>
        <taxon>Flavobacteriaceae</taxon>
        <taxon>Psychroflexus</taxon>
    </lineage>
</organism>